<accession>A0A9X2NNB0</accession>
<name>A0A9X2NNB0_9PSEU</name>
<evidence type="ECO:0000313" key="2">
    <source>
        <dbReference type="EMBL" id="MCR6489617.1"/>
    </source>
</evidence>
<evidence type="ECO:0000256" key="1">
    <source>
        <dbReference type="SAM" id="Phobius"/>
    </source>
</evidence>
<proteinExistence type="predicted"/>
<keyword evidence="3" id="KW-1185">Reference proteome</keyword>
<comment type="caution">
    <text evidence="2">The sequence shown here is derived from an EMBL/GenBank/DDBJ whole genome shotgun (WGS) entry which is preliminary data.</text>
</comment>
<feature type="transmembrane region" description="Helical" evidence="1">
    <location>
        <begin position="45"/>
        <end position="63"/>
    </location>
</feature>
<dbReference type="Proteomes" id="UP001144096">
    <property type="component" value="Unassembled WGS sequence"/>
</dbReference>
<dbReference type="AlphaFoldDB" id="A0A9X2NNB0"/>
<dbReference type="EMBL" id="JAMXQV010000034">
    <property type="protein sequence ID" value="MCR6489617.1"/>
    <property type="molecule type" value="Genomic_DNA"/>
</dbReference>
<reference evidence="2" key="1">
    <citation type="submission" date="2022-06" db="EMBL/GenBank/DDBJ databases">
        <title>Amycolatopsis iheyaensis sp. nov., a new species of the genus Amycolatopsis isolated from soil in Iheya island, Japan.</title>
        <authorList>
            <person name="Ngamcharungchit C."/>
            <person name="Kanto H."/>
            <person name="Take A."/>
            <person name="Intra B."/>
            <person name="Matsumoto A."/>
            <person name="Panbangred W."/>
            <person name="Inahashi Y."/>
        </authorList>
    </citation>
    <scope>NUCLEOTIDE SEQUENCE</scope>
    <source>
        <strain evidence="2">OK19-0408</strain>
    </source>
</reference>
<feature type="transmembrane region" description="Helical" evidence="1">
    <location>
        <begin position="21"/>
        <end position="39"/>
    </location>
</feature>
<keyword evidence="1" id="KW-0812">Transmembrane</keyword>
<sequence length="85" mass="9096">MSAHHPFLGMLTYRARHARAPSRWWPVPALLVVAAVIAIADSPGVIVVVSVAAAVVGVLAGVWRRCSRAVAQVEEILSAELDRDD</sequence>
<gene>
    <name evidence="2" type="ORF">M8542_43060</name>
</gene>
<organism evidence="2 3">
    <name type="scientific">Amycolatopsis iheyensis</name>
    <dbReference type="NCBI Taxonomy" id="2945988"/>
    <lineage>
        <taxon>Bacteria</taxon>
        <taxon>Bacillati</taxon>
        <taxon>Actinomycetota</taxon>
        <taxon>Actinomycetes</taxon>
        <taxon>Pseudonocardiales</taxon>
        <taxon>Pseudonocardiaceae</taxon>
        <taxon>Amycolatopsis</taxon>
    </lineage>
</organism>
<keyword evidence="1" id="KW-1133">Transmembrane helix</keyword>
<keyword evidence="1" id="KW-0472">Membrane</keyword>
<protein>
    <submittedName>
        <fullName evidence="2">Uncharacterized protein</fullName>
    </submittedName>
</protein>
<dbReference type="RefSeq" id="WP_257926180.1">
    <property type="nucleotide sequence ID" value="NZ_JAMXQV010000034.1"/>
</dbReference>
<evidence type="ECO:0000313" key="3">
    <source>
        <dbReference type="Proteomes" id="UP001144096"/>
    </source>
</evidence>